<organism evidence="2">
    <name type="scientific">marine metagenome</name>
    <dbReference type="NCBI Taxonomy" id="408172"/>
    <lineage>
        <taxon>unclassified sequences</taxon>
        <taxon>metagenomes</taxon>
        <taxon>ecological metagenomes</taxon>
    </lineage>
</organism>
<name>A0A381UVL5_9ZZZZ</name>
<reference evidence="2" key="1">
    <citation type="submission" date="2018-05" db="EMBL/GenBank/DDBJ databases">
        <authorList>
            <person name="Lanie J.A."/>
            <person name="Ng W.-L."/>
            <person name="Kazmierczak K.M."/>
            <person name="Andrzejewski T.M."/>
            <person name="Davidsen T.M."/>
            <person name="Wayne K.J."/>
            <person name="Tettelin H."/>
            <person name="Glass J.I."/>
            <person name="Rusch D."/>
            <person name="Podicherti R."/>
            <person name="Tsui H.-C.T."/>
            <person name="Winkler M.E."/>
        </authorList>
    </citation>
    <scope>NUCLEOTIDE SEQUENCE</scope>
</reference>
<dbReference type="EMBL" id="UINC01007235">
    <property type="protein sequence ID" value="SVA32175.1"/>
    <property type="molecule type" value="Genomic_DNA"/>
</dbReference>
<dbReference type="GO" id="GO:0005886">
    <property type="term" value="C:plasma membrane"/>
    <property type="evidence" value="ECO:0007669"/>
    <property type="project" value="TreeGrafter"/>
</dbReference>
<dbReference type="PROSITE" id="PS50192">
    <property type="entry name" value="T_SNARE"/>
    <property type="match status" value="2"/>
</dbReference>
<proteinExistence type="predicted"/>
<gene>
    <name evidence="2" type="ORF">METZ01_LOCUS85029</name>
</gene>
<dbReference type="Gene3D" id="1.20.5.110">
    <property type="match status" value="2"/>
</dbReference>
<feature type="domain" description="T-SNARE coiled-coil homology" evidence="1">
    <location>
        <begin position="10"/>
        <end position="72"/>
    </location>
</feature>
<evidence type="ECO:0000313" key="2">
    <source>
        <dbReference type="EMBL" id="SVA32175.1"/>
    </source>
</evidence>
<accession>A0A381UVL5</accession>
<feature type="domain" description="T-SNARE coiled-coil homology" evidence="1">
    <location>
        <begin position="135"/>
        <end position="189"/>
    </location>
</feature>
<protein>
    <recommendedName>
        <fullName evidence="1">t-SNARE coiled-coil homology domain-containing protein</fullName>
    </recommendedName>
</protein>
<dbReference type="SUPFAM" id="SSF58038">
    <property type="entry name" value="SNARE fusion complex"/>
    <property type="match status" value="2"/>
</dbReference>
<dbReference type="InterPro" id="IPR000727">
    <property type="entry name" value="T_SNARE_dom"/>
</dbReference>
<dbReference type="PANTHER" id="PTHR19305">
    <property type="entry name" value="SYNAPTOSOMAL ASSOCIATED PROTEIN"/>
    <property type="match status" value="1"/>
</dbReference>
<dbReference type="AlphaFoldDB" id="A0A381UVL5"/>
<dbReference type="SMART" id="SM00397">
    <property type="entry name" value="t_SNARE"/>
    <property type="match status" value="2"/>
</dbReference>
<evidence type="ECO:0000259" key="1">
    <source>
        <dbReference type="PROSITE" id="PS50192"/>
    </source>
</evidence>
<dbReference type="CDD" id="cd15841">
    <property type="entry name" value="SNARE_Qc"/>
    <property type="match status" value="1"/>
</dbReference>
<sequence>MNCQKNIDNDEYDKEMHKLYDNLKKNLIESGDIATETLSNLHIQGEDIKKIDNGVDVTDVNIKKSETILKNISFMKNMFGFLTRSKKKKKKSKNTNEQLISNNNFVIEKKSLIVEDKFGIKDNKNLTQETKIFRENIDELTHLTRRLTIMSEEMNTELDVQNKFLGKVTDKMDDTNYKVKRLNKTIRRI</sequence>
<dbReference type="PANTHER" id="PTHR19305:SF9">
    <property type="entry name" value="SYNAPTOSOMAL-ASSOCIATED PROTEIN 29"/>
    <property type="match status" value="1"/>
</dbReference>